<comment type="similarity">
    <text evidence="2 9">Belongs to the ABC-2 integral membrane protein family.</text>
</comment>
<reference evidence="11 12" key="1">
    <citation type="submission" date="2019-01" db="EMBL/GenBank/DDBJ databases">
        <title>Insights into ecological role of a new deltaproteobacterial order Candidatus Sinidesulfobacterales (Sva0485) by metagenomics and metatranscriptomics.</title>
        <authorList>
            <person name="Tan S."/>
            <person name="Liu J."/>
            <person name="Fang Y."/>
            <person name="Hedlund B."/>
            <person name="Lian Z.-H."/>
            <person name="Huang L.-Y."/>
            <person name="Li J.-T."/>
            <person name="Huang L.-N."/>
            <person name="Li W.-J."/>
            <person name="Jiang H.-C."/>
            <person name="Dong H.-L."/>
            <person name="Shu W.-S."/>
        </authorList>
    </citation>
    <scope>NUCLEOTIDE SEQUENCE [LARGE SCALE GENOMIC DNA]</scope>
    <source>
        <strain evidence="11">AP4</strain>
    </source>
</reference>
<evidence type="ECO:0000256" key="2">
    <source>
        <dbReference type="ARBA" id="ARBA00007783"/>
    </source>
</evidence>
<name>A0A520XC89_9DELT</name>
<keyword evidence="4 9" id="KW-1003">Cell membrane</keyword>
<sequence length="268" mass="31260">MSLNNSSKNSIAEGFNILIKYRYLIWVLSLKELKTQYRGSYLGFFWSLVNPLLLLIIYTFLFVVVFHNTAKAYPVYLFCGILPYTWFQNSIIISTSSISNAGSLVSKSLIPPEVIVMSKIGSNLLNYLLSIPILILFIYIFKLRIGLPVIYFPLIIAITFLLTAGISLFFAALNVFYRDIQFIILNLTTFIYFSMPIMYFDKQLPIKLRHIIYLDPIAYVMKCFQDIFYYNMFPRYYYVAGILIVSVIVFMLGYSYFAIRKELFSEFI</sequence>
<dbReference type="InterPro" id="IPR047817">
    <property type="entry name" value="ABC2_TM_bact-type"/>
</dbReference>
<evidence type="ECO:0000256" key="8">
    <source>
        <dbReference type="ARBA" id="ARBA00023136"/>
    </source>
</evidence>
<gene>
    <name evidence="11" type="ORF">EVJ48_06465</name>
</gene>
<evidence type="ECO:0000256" key="3">
    <source>
        <dbReference type="ARBA" id="ARBA00022448"/>
    </source>
</evidence>
<dbReference type="InterPro" id="IPR013525">
    <property type="entry name" value="ABC2_TM"/>
</dbReference>
<feature type="transmembrane region" description="Helical" evidence="9">
    <location>
        <begin position="41"/>
        <end position="66"/>
    </location>
</feature>
<feature type="transmembrane region" description="Helical" evidence="9">
    <location>
        <begin position="236"/>
        <end position="259"/>
    </location>
</feature>
<feature type="transmembrane region" description="Helical" evidence="9">
    <location>
        <begin position="124"/>
        <end position="142"/>
    </location>
</feature>
<comment type="caution">
    <text evidence="9">Lacks conserved residue(s) required for the propagation of feature annotation.</text>
</comment>
<keyword evidence="8 9" id="KW-0472">Membrane</keyword>
<comment type="subcellular location">
    <subcellularLocation>
        <location evidence="1">Cell inner membrane</location>
        <topology evidence="1">Multi-pass membrane protein</topology>
    </subcellularLocation>
    <subcellularLocation>
        <location evidence="9">Cell membrane</location>
        <topology evidence="9">Multi-pass membrane protein</topology>
    </subcellularLocation>
</comment>
<dbReference type="PROSITE" id="PS51012">
    <property type="entry name" value="ABC_TM2"/>
    <property type="match status" value="1"/>
</dbReference>
<evidence type="ECO:0000256" key="7">
    <source>
        <dbReference type="ARBA" id="ARBA00022989"/>
    </source>
</evidence>
<evidence type="ECO:0000256" key="5">
    <source>
        <dbReference type="ARBA" id="ARBA00022519"/>
    </source>
</evidence>
<evidence type="ECO:0000313" key="11">
    <source>
        <dbReference type="EMBL" id="RZV38745.1"/>
    </source>
</evidence>
<dbReference type="AlphaFoldDB" id="A0A520XC89"/>
<evidence type="ECO:0000313" key="12">
    <source>
        <dbReference type="Proteomes" id="UP000322454"/>
    </source>
</evidence>
<keyword evidence="7 9" id="KW-1133">Transmembrane helix</keyword>
<accession>A0A520XC89</accession>
<evidence type="ECO:0000256" key="4">
    <source>
        <dbReference type="ARBA" id="ARBA00022475"/>
    </source>
</evidence>
<protein>
    <recommendedName>
        <fullName evidence="9">Transport permease protein</fullName>
    </recommendedName>
</protein>
<dbReference type="GO" id="GO:0140359">
    <property type="term" value="F:ABC-type transporter activity"/>
    <property type="evidence" value="ECO:0007669"/>
    <property type="project" value="InterPro"/>
</dbReference>
<comment type="caution">
    <text evidence="11">The sequence shown here is derived from an EMBL/GenBank/DDBJ whole genome shotgun (WGS) entry which is preliminary data.</text>
</comment>
<dbReference type="GO" id="GO:0005886">
    <property type="term" value="C:plasma membrane"/>
    <property type="evidence" value="ECO:0007669"/>
    <property type="project" value="UniProtKB-SubCell"/>
</dbReference>
<dbReference type="GO" id="GO:0015920">
    <property type="term" value="P:lipopolysaccharide transport"/>
    <property type="evidence" value="ECO:0007669"/>
    <property type="project" value="TreeGrafter"/>
</dbReference>
<keyword evidence="3 9" id="KW-0813">Transport</keyword>
<proteinExistence type="inferred from homology"/>
<organism evidence="11 12">
    <name type="scientific">Candidatus Acidulodesulfobacterium acidiphilum</name>
    <dbReference type="NCBI Taxonomy" id="2597224"/>
    <lineage>
        <taxon>Bacteria</taxon>
        <taxon>Deltaproteobacteria</taxon>
        <taxon>Candidatus Acidulodesulfobacterales</taxon>
        <taxon>Candidatus Acidulodesulfobacterium</taxon>
    </lineage>
</organism>
<keyword evidence="6 9" id="KW-0812">Transmembrane</keyword>
<dbReference type="EMBL" id="SHMQ01000015">
    <property type="protein sequence ID" value="RZV38745.1"/>
    <property type="molecule type" value="Genomic_DNA"/>
</dbReference>
<feature type="transmembrane region" description="Helical" evidence="9">
    <location>
        <begin position="149"/>
        <end position="176"/>
    </location>
</feature>
<feature type="transmembrane region" description="Helical" evidence="9">
    <location>
        <begin position="182"/>
        <end position="200"/>
    </location>
</feature>
<dbReference type="PANTHER" id="PTHR30413">
    <property type="entry name" value="INNER MEMBRANE TRANSPORT PERMEASE"/>
    <property type="match status" value="1"/>
</dbReference>
<dbReference type="PANTHER" id="PTHR30413:SF8">
    <property type="entry name" value="TRANSPORT PERMEASE PROTEIN"/>
    <property type="match status" value="1"/>
</dbReference>
<feature type="domain" description="ABC transmembrane type-2" evidence="10">
    <location>
        <begin position="42"/>
        <end position="260"/>
    </location>
</feature>
<keyword evidence="5" id="KW-0997">Cell inner membrane</keyword>
<evidence type="ECO:0000256" key="9">
    <source>
        <dbReference type="RuleBase" id="RU361157"/>
    </source>
</evidence>
<evidence type="ECO:0000256" key="6">
    <source>
        <dbReference type="ARBA" id="ARBA00022692"/>
    </source>
</evidence>
<dbReference type="Pfam" id="PF01061">
    <property type="entry name" value="ABC2_membrane"/>
    <property type="match status" value="1"/>
</dbReference>
<dbReference type="Proteomes" id="UP000322454">
    <property type="component" value="Unassembled WGS sequence"/>
</dbReference>
<evidence type="ECO:0000259" key="10">
    <source>
        <dbReference type="PROSITE" id="PS51012"/>
    </source>
</evidence>
<evidence type="ECO:0000256" key="1">
    <source>
        <dbReference type="ARBA" id="ARBA00004429"/>
    </source>
</evidence>